<accession>A0AAV9GC70</accession>
<protein>
    <submittedName>
        <fullName evidence="3">HET-domain-containing protein</fullName>
    </submittedName>
</protein>
<evidence type="ECO:0000259" key="1">
    <source>
        <dbReference type="Pfam" id="PF06985"/>
    </source>
</evidence>
<dbReference type="PANTHER" id="PTHR10622:SF10">
    <property type="entry name" value="HET DOMAIN-CONTAINING PROTEIN"/>
    <property type="match status" value="1"/>
</dbReference>
<dbReference type="InterPro" id="IPR058525">
    <property type="entry name" value="DUF8212"/>
</dbReference>
<feature type="domain" description="Heterokaryon incompatibility" evidence="1">
    <location>
        <begin position="22"/>
        <end position="111"/>
    </location>
</feature>
<dbReference type="Pfam" id="PF26640">
    <property type="entry name" value="DUF8212"/>
    <property type="match status" value="1"/>
</dbReference>
<reference evidence="3" key="1">
    <citation type="journal article" date="2023" name="Mol. Phylogenet. Evol.">
        <title>Genome-scale phylogeny and comparative genomics of the fungal order Sordariales.</title>
        <authorList>
            <person name="Hensen N."/>
            <person name="Bonometti L."/>
            <person name="Westerberg I."/>
            <person name="Brannstrom I.O."/>
            <person name="Guillou S."/>
            <person name="Cros-Aarteil S."/>
            <person name="Calhoun S."/>
            <person name="Haridas S."/>
            <person name="Kuo A."/>
            <person name="Mondo S."/>
            <person name="Pangilinan J."/>
            <person name="Riley R."/>
            <person name="LaButti K."/>
            <person name="Andreopoulos B."/>
            <person name="Lipzen A."/>
            <person name="Chen C."/>
            <person name="Yan M."/>
            <person name="Daum C."/>
            <person name="Ng V."/>
            <person name="Clum A."/>
            <person name="Steindorff A."/>
            <person name="Ohm R.A."/>
            <person name="Martin F."/>
            <person name="Silar P."/>
            <person name="Natvig D.O."/>
            <person name="Lalanne C."/>
            <person name="Gautier V."/>
            <person name="Ament-Velasquez S.L."/>
            <person name="Kruys A."/>
            <person name="Hutchinson M.I."/>
            <person name="Powell A.J."/>
            <person name="Barry K."/>
            <person name="Miller A.N."/>
            <person name="Grigoriev I.V."/>
            <person name="Debuchy R."/>
            <person name="Gladieux P."/>
            <person name="Hiltunen Thoren M."/>
            <person name="Johannesson H."/>
        </authorList>
    </citation>
    <scope>NUCLEOTIDE SEQUENCE</scope>
    <source>
        <strain evidence="3">PSN243</strain>
    </source>
</reference>
<dbReference type="EMBL" id="MU865957">
    <property type="protein sequence ID" value="KAK4446449.1"/>
    <property type="molecule type" value="Genomic_DNA"/>
</dbReference>
<dbReference type="Proteomes" id="UP001321760">
    <property type="component" value="Unassembled WGS sequence"/>
</dbReference>
<organism evidence="3 4">
    <name type="scientific">Podospora aff. communis PSN243</name>
    <dbReference type="NCBI Taxonomy" id="3040156"/>
    <lineage>
        <taxon>Eukaryota</taxon>
        <taxon>Fungi</taxon>
        <taxon>Dikarya</taxon>
        <taxon>Ascomycota</taxon>
        <taxon>Pezizomycotina</taxon>
        <taxon>Sordariomycetes</taxon>
        <taxon>Sordariomycetidae</taxon>
        <taxon>Sordariales</taxon>
        <taxon>Podosporaceae</taxon>
        <taxon>Podospora</taxon>
    </lineage>
</organism>
<gene>
    <name evidence="3" type="ORF">QBC34DRAFT_150457</name>
</gene>
<proteinExistence type="predicted"/>
<dbReference type="PANTHER" id="PTHR10622">
    <property type="entry name" value="HET DOMAIN-CONTAINING PROTEIN"/>
    <property type="match status" value="1"/>
</dbReference>
<feature type="domain" description="DUF8212" evidence="2">
    <location>
        <begin position="255"/>
        <end position="369"/>
    </location>
</feature>
<keyword evidence="4" id="KW-1185">Reference proteome</keyword>
<evidence type="ECO:0000313" key="3">
    <source>
        <dbReference type="EMBL" id="KAK4446449.1"/>
    </source>
</evidence>
<dbReference type="AlphaFoldDB" id="A0AAV9GC70"/>
<sequence length="437" mass="49749">MRLLNTRTLELEYFPKGDKPPYAILSHTWGTEEVLFEDARHGSAKLRACPKRGLDKVTKSAELALSDGYDYVWIDTCCIDKSSSAELSEAINSMFAWYRQSDVCYAFLEDYTHGRSDLADSRWFTRGWTLQELIAPFDVRFYDSSWSMFGDRLQLSSTIAKITSVDHHVLSFTFTPQALCTNGKGHPLPAPTEFGDTTCHICRETTLTLLFQSYSVSTKMSWAARRETTRVEDVAYCMMGIFGVNMPLLYGEGGKAFRRLQEEIVRRSNDQTILAWRREMFSGEDLLQSSRSSIFASHPAQFRSGNSFHPIRAHMSRHSINHSSAGMEMDVHLVPCKFYSPDADIRSPNLGAQAGEAWLAVLNCSYKNDIFSSPALLLGKMDSDHKFCRRCFEHPFSRCQYVIVSEGRKSCEFLAEAPYPDLSNSLQRSKRQNYCQL</sequence>
<evidence type="ECO:0000259" key="2">
    <source>
        <dbReference type="Pfam" id="PF26640"/>
    </source>
</evidence>
<name>A0AAV9GC70_9PEZI</name>
<evidence type="ECO:0000313" key="4">
    <source>
        <dbReference type="Proteomes" id="UP001321760"/>
    </source>
</evidence>
<dbReference type="Pfam" id="PF06985">
    <property type="entry name" value="HET"/>
    <property type="match status" value="1"/>
</dbReference>
<reference evidence="3" key="2">
    <citation type="submission" date="2023-05" db="EMBL/GenBank/DDBJ databases">
        <authorList>
            <consortium name="Lawrence Berkeley National Laboratory"/>
            <person name="Steindorff A."/>
            <person name="Hensen N."/>
            <person name="Bonometti L."/>
            <person name="Westerberg I."/>
            <person name="Brannstrom I.O."/>
            <person name="Guillou S."/>
            <person name="Cros-Aarteil S."/>
            <person name="Calhoun S."/>
            <person name="Haridas S."/>
            <person name="Kuo A."/>
            <person name="Mondo S."/>
            <person name="Pangilinan J."/>
            <person name="Riley R."/>
            <person name="Labutti K."/>
            <person name="Andreopoulos B."/>
            <person name="Lipzen A."/>
            <person name="Chen C."/>
            <person name="Yanf M."/>
            <person name="Daum C."/>
            <person name="Ng V."/>
            <person name="Clum A."/>
            <person name="Ohm R."/>
            <person name="Martin F."/>
            <person name="Silar P."/>
            <person name="Natvig D."/>
            <person name="Lalanne C."/>
            <person name="Gautier V."/>
            <person name="Ament-Velasquez S.L."/>
            <person name="Kruys A."/>
            <person name="Hutchinson M.I."/>
            <person name="Powell A.J."/>
            <person name="Barry K."/>
            <person name="Miller A.N."/>
            <person name="Grigoriev I.V."/>
            <person name="Debuchy R."/>
            <person name="Gladieux P."/>
            <person name="Thoren M.H."/>
            <person name="Johannesson H."/>
        </authorList>
    </citation>
    <scope>NUCLEOTIDE SEQUENCE</scope>
    <source>
        <strain evidence="3">PSN243</strain>
    </source>
</reference>
<comment type="caution">
    <text evidence="3">The sequence shown here is derived from an EMBL/GenBank/DDBJ whole genome shotgun (WGS) entry which is preliminary data.</text>
</comment>
<dbReference type="InterPro" id="IPR010730">
    <property type="entry name" value="HET"/>
</dbReference>